<reference evidence="2" key="2">
    <citation type="submission" date="2018-07" db="EMBL/GenBank/DDBJ databases">
        <authorList>
            <person name="Quirk P.G."/>
            <person name="Krulwich T.A."/>
        </authorList>
    </citation>
    <scope>NUCLEOTIDE SEQUENCE</scope>
</reference>
<dbReference type="EMBL" id="UFQS01000305">
    <property type="protein sequence ID" value="SSX02687.1"/>
    <property type="molecule type" value="Genomic_DNA"/>
</dbReference>
<evidence type="ECO:0000313" key="2">
    <source>
        <dbReference type="EMBL" id="SSX23061.1"/>
    </source>
</evidence>
<name>A0A336KDZ0_CULSO</name>
<accession>A0A336KDZ0</accession>
<protein>
    <submittedName>
        <fullName evidence="1">CSON008105 protein</fullName>
    </submittedName>
</protein>
<reference evidence="1" key="1">
    <citation type="submission" date="2018-04" db="EMBL/GenBank/DDBJ databases">
        <authorList>
            <person name="Go L.Y."/>
            <person name="Mitchell J.A."/>
        </authorList>
    </citation>
    <scope>NUCLEOTIDE SEQUENCE</scope>
    <source>
        <tissue evidence="1">Whole organism</tissue>
    </source>
</reference>
<dbReference type="EMBL" id="UFQT01000305">
    <property type="protein sequence ID" value="SSX23061.1"/>
    <property type="molecule type" value="Genomic_DNA"/>
</dbReference>
<gene>
    <name evidence="1" type="primary">CSON008105</name>
</gene>
<proteinExistence type="predicted"/>
<evidence type="ECO:0000313" key="1">
    <source>
        <dbReference type="EMBL" id="SSX02687.1"/>
    </source>
</evidence>
<dbReference type="VEuPathDB" id="VectorBase:CSON008105"/>
<organism evidence="1">
    <name type="scientific">Culicoides sonorensis</name>
    <name type="common">Biting midge</name>
    <dbReference type="NCBI Taxonomy" id="179676"/>
    <lineage>
        <taxon>Eukaryota</taxon>
        <taxon>Metazoa</taxon>
        <taxon>Ecdysozoa</taxon>
        <taxon>Arthropoda</taxon>
        <taxon>Hexapoda</taxon>
        <taxon>Insecta</taxon>
        <taxon>Pterygota</taxon>
        <taxon>Neoptera</taxon>
        <taxon>Endopterygota</taxon>
        <taxon>Diptera</taxon>
        <taxon>Nematocera</taxon>
        <taxon>Chironomoidea</taxon>
        <taxon>Ceratopogonidae</taxon>
        <taxon>Ceratopogoninae</taxon>
        <taxon>Culicoides</taxon>
        <taxon>Monoculicoides</taxon>
    </lineage>
</organism>
<sequence>MYVSDETKLISLIRTFINEFDENCKISVTDQNFKEKSVIELQNCLKEEILHLKLNQNENFETFITKHCMLQAKSDAVFNDLRKICNKNVND</sequence>
<dbReference type="AlphaFoldDB" id="A0A336KDZ0"/>